<keyword evidence="2" id="KW-1185">Reference proteome</keyword>
<dbReference type="Proteomes" id="UP001164536">
    <property type="component" value="Chromosome"/>
</dbReference>
<name>A0ABY7KYS5_CITFR</name>
<accession>A0ABY7KYS5</accession>
<proteinExistence type="predicted"/>
<dbReference type="EMBL" id="CP114564">
    <property type="protein sequence ID" value="WAZ56331.1"/>
    <property type="molecule type" value="Genomic_DNA"/>
</dbReference>
<gene>
    <name evidence="1" type="ORF">O4000_18820</name>
</gene>
<evidence type="ECO:0000313" key="2">
    <source>
        <dbReference type="Proteomes" id="UP001164536"/>
    </source>
</evidence>
<protein>
    <submittedName>
        <fullName evidence="1">Uncharacterized protein</fullName>
    </submittedName>
</protein>
<evidence type="ECO:0000313" key="1">
    <source>
        <dbReference type="EMBL" id="WAZ56331.1"/>
    </source>
</evidence>
<reference evidence="1" key="1">
    <citation type="submission" date="2022-12" db="EMBL/GenBank/DDBJ databases">
        <title>2953647.</title>
        <authorList>
            <person name="Hergert J."/>
            <person name="Casey R."/>
            <person name="Wagner J."/>
            <person name="Young E.L."/>
            <person name="Oakeson K.F."/>
        </authorList>
    </citation>
    <scope>NUCLEOTIDE SEQUENCE</scope>
    <source>
        <strain evidence="1">2953647</strain>
    </source>
</reference>
<sequence>MISELTFSRKFTSFWNQLLPNANNFIRIINGSLIEDVYPPLDDSANRSNNVFVNECAFNLYTAIQNDLLDRDILLAQDIFHRADF</sequence>
<organism evidence="1 2">
    <name type="scientific">Citrobacter freundii</name>
    <dbReference type="NCBI Taxonomy" id="546"/>
    <lineage>
        <taxon>Bacteria</taxon>
        <taxon>Pseudomonadati</taxon>
        <taxon>Pseudomonadota</taxon>
        <taxon>Gammaproteobacteria</taxon>
        <taxon>Enterobacterales</taxon>
        <taxon>Enterobacteriaceae</taxon>
        <taxon>Citrobacter</taxon>
        <taxon>Citrobacter freundii complex</taxon>
    </lineage>
</organism>
<dbReference type="RefSeq" id="WP_226791569.1">
    <property type="nucleotide sequence ID" value="NZ_CAJNLX020000001.1"/>
</dbReference>